<dbReference type="SMART" id="SM00367">
    <property type="entry name" value="LRR_CC"/>
    <property type="match status" value="4"/>
</dbReference>
<accession>A0AA35S7D0</accession>
<evidence type="ECO:0000313" key="2">
    <source>
        <dbReference type="Proteomes" id="UP001174909"/>
    </source>
</evidence>
<dbReference type="InterPro" id="IPR006553">
    <property type="entry name" value="Leu-rich_rpt_Cys-con_subtyp"/>
</dbReference>
<dbReference type="InterPro" id="IPR032675">
    <property type="entry name" value="LRR_dom_sf"/>
</dbReference>
<reference evidence="1" key="1">
    <citation type="submission" date="2023-03" db="EMBL/GenBank/DDBJ databases">
        <authorList>
            <person name="Steffen K."/>
            <person name="Cardenas P."/>
        </authorList>
    </citation>
    <scope>NUCLEOTIDE SEQUENCE</scope>
</reference>
<keyword evidence="2" id="KW-1185">Reference proteome</keyword>
<organism evidence="1 2">
    <name type="scientific">Geodia barretti</name>
    <name type="common">Barrett's horny sponge</name>
    <dbReference type="NCBI Taxonomy" id="519541"/>
    <lineage>
        <taxon>Eukaryota</taxon>
        <taxon>Metazoa</taxon>
        <taxon>Porifera</taxon>
        <taxon>Demospongiae</taxon>
        <taxon>Heteroscleromorpha</taxon>
        <taxon>Tetractinellida</taxon>
        <taxon>Astrophorina</taxon>
        <taxon>Geodiidae</taxon>
        <taxon>Geodia</taxon>
    </lineage>
</organism>
<gene>
    <name evidence="1" type="ORF">GBAR_LOCUS14377</name>
</gene>
<comment type="caution">
    <text evidence="1">The sequence shown here is derived from an EMBL/GenBank/DDBJ whole genome shotgun (WGS) entry which is preliminary data.</text>
</comment>
<dbReference type="AlphaFoldDB" id="A0AA35S7D0"/>
<proteinExistence type="predicted"/>
<name>A0AA35S7D0_GEOBA</name>
<sequence>MSHDLDYFKRMFVQAGFIRSSNASGILGLLGETRQQKFHKFVEMLMREASTEDLGNRILHSYVVVNDVTLHEREFPYLPGTVRTQLGKVMVRRGLLCARNMPLVLGDYYTHNYEPVLHEGMYSLDLSECQLRQEETIQKSKASLAQLLSHLPSLFSLNFQSCSLLDDTTLSSSPYLTSLTLSGCSLVSDTSLLAIASRLSYLQALGLSYTQVSSVGLTALAKGVCAKVLKELDMSHWERVRDDGVLCLLSHCPSLSILILHGCPLLTSPSKDIASRGHKIKSLGLYTNIGSFLVRVFVCSYHAVCLALWCY</sequence>
<dbReference type="EMBL" id="CASHTH010002097">
    <property type="protein sequence ID" value="CAI8024808.1"/>
    <property type="molecule type" value="Genomic_DNA"/>
</dbReference>
<dbReference type="InterPro" id="IPR050648">
    <property type="entry name" value="F-box_LRR-repeat"/>
</dbReference>
<protein>
    <submittedName>
        <fullName evidence="1">Protein AMN1 homolog</fullName>
    </submittedName>
</protein>
<dbReference type="Proteomes" id="UP001174909">
    <property type="component" value="Unassembled WGS sequence"/>
</dbReference>
<evidence type="ECO:0000313" key="1">
    <source>
        <dbReference type="EMBL" id="CAI8024808.1"/>
    </source>
</evidence>
<dbReference type="SUPFAM" id="SSF52047">
    <property type="entry name" value="RNI-like"/>
    <property type="match status" value="1"/>
</dbReference>
<dbReference type="PANTHER" id="PTHR13382:SF69">
    <property type="entry name" value="FI18408P1"/>
    <property type="match status" value="1"/>
</dbReference>
<dbReference type="Gene3D" id="3.80.10.10">
    <property type="entry name" value="Ribonuclease Inhibitor"/>
    <property type="match status" value="2"/>
</dbReference>
<dbReference type="PANTHER" id="PTHR13382">
    <property type="entry name" value="MITOCHONDRIAL ATP SYNTHASE COUPLING FACTOR B"/>
    <property type="match status" value="1"/>
</dbReference>
<dbReference type="GO" id="GO:0005737">
    <property type="term" value="C:cytoplasm"/>
    <property type="evidence" value="ECO:0007669"/>
    <property type="project" value="TreeGrafter"/>
</dbReference>